<dbReference type="EMBL" id="JAAEJV010000011">
    <property type="protein sequence ID" value="MBF5059118.1"/>
    <property type="molecule type" value="Genomic_DNA"/>
</dbReference>
<proteinExistence type="predicted"/>
<evidence type="ECO:0000313" key="1">
    <source>
        <dbReference type="EMBL" id="MBF5059118.1"/>
    </source>
</evidence>
<reference evidence="1 2" key="1">
    <citation type="submission" date="2020-01" db="EMBL/GenBank/DDBJ databases">
        <title>Draft genome sequence of Cand. Neptunochlamydia vexilliferae K9.</title>
        <authorList>
            <person name="Schulz F."/>
            <person name="Koestlbacher S."/>
            <person name="Wascher F."/>
            <person name="Pizzetti I."/>
            <person name="Horn M."/>
        </authorList>
    </citation>
    <scope>NUCLEOTIDE SEQUENCE [LARGE SCALE GENOMIC DNA]</scope>
    <source>
        <strain evidence="1 2">K9</strain>
    </source>
</reference>
<organism evidence="1 2">
    <name type="scientific">Candidatus Neptunichlamydia vexilliferae</name>
    <dbReference type="NCBI Taxonomy" id="1651774"/>
    <lineage>
        <taxon>Bacteria</taxon>
        <taxon>Pseudomonadati</taxon>
        <taxon>Chlamydiota</taxon>
        <taxon>Chlamydiia</taxon>
        <taxon>Parachlamydiales</taxon>
        <taxon>Simkaniaceae</taxon>
        <taxon>Candidatus Neptunichlamydia</taxon>
    </lineage>
</organism>
<protein>
    <submittedName>
        <fullName evidence="1">Uncharacterized protein</fullName>
    </submittedName>
</protein>
<dbReference type="Proteomes" id="UP001194714">
    <property type="component" value="Unassembled WGS sequence"/>
</dbReference>
<gene>
    <name evidence="1" type="ORF">NEPTK9_000625</name>
</gene>
<comment type="caution">
    <text evidence="1">The sequence shown here is derived from an EMBL/GenBank/DDBJ whole genome shotgun (WGS) entry which is preliminary data.</text>
</comment>
<sequence>MACQIEAQGGSRGLAPDASLHKTKNYYPILNHAEFSNIFDTPHSRSTTYSKLSRSCNKADEDVMVAEMHELFLPSS</sequence>
<evidence type="ECO:0000313" key="2">
    <source>
        <dbReference type="Proteomes" id="UP001194714"/>
    </source>
</evidence>
<name>A0ABS0AYA5_9BACT</name>
<keyword evidence="2" id="KW-1185">Reference proteome</keyword>
<accession>A0ABS0AYA5</accession>